<dbReference type="Proteomes" id="UP000011185">
    <property type="component" value="Unassembled WGS sequence"/>
</dbReference>
<dbReference type="EMBL" id="JH993900">
    <property type="protein sequence ID" value="ELQ75944.1"/>
    <property type="molecule type" value="Genomic_DNA"/>
</dbReference>
<keyword evidence="2" id="KW-1185">Reference proteome</keyword>
<name>L7JWY8_TRAHO</name>
<dbReference type="HOGENOM" id="CLU_004199_2_0_1"/>
<gene>
    <name evidence="1" type="ORF">THOM_1094</name>
</gene>
<protein>
    <submittedName>
        <fullName evidence="1">Putative LRR containing protein</fullName>
    </submittedName>
</protein>
<evidence type="ECO:0000313" key="1">
    <source>
        <dbReference type="EMBL" id="ELQ75944.1"/>
    </source>
</evidence>
<dbReference type="InParanoid" id="L7JWY8"/>
<sequence>MLSPSAQLTIIYIILFKNETRNSADNDYIITKDLKSVYLSSILDESLSNDKAEMNGFSITDYDIINDELDILHSKEMEEICIQPGPREQNQSASSVADKSMNYNPQYKLIKVPCTKALLNRVITLSDDLEELPSDTDITEILQYPILYSSNNILLYKFVQRYLKNFDFSEKSNFNLPAMYNKIESCTAYGFIDEKGNTAVTTSGGMKFFVAVHNKDIVGGKIMPSINYFACDVQYIRDNMSVMREKIFCGQNRGILSTIDIDFRTHICELLLEESKDIRSEALVTQKNVCIPSLLPDNFFEKIVVQKVVIWLCNAEIELNEFYLPVEEIVLHCHDSTIRITGDVPDNLTELYAQESFIGDRMTLHSKFKTLVLKDIKIESEAEVVINQECSVIELMNVFGGRIRVPFWEKHKEKFTMKSSCEFILWKNNDEFIEHLYISNMELHKNWDINENIKELELCNIISPRNAIIVINEDCKSLSLTKCKCRFSFLRIKLINKLRLQSRMTVERFVLNEEKKPSSYKPAEYHYHSNEEEAYGSIKEIHIKNTEPRGNDSIKIPNGCNKVALLNWLGTVDLENLGFGKLIIGMEKCTFNYEYKDAERLYFLSIEGGRIDWNSFRSNKRYNLHLNKVITSENSILNIGNNCITFTATNCQGHIKVPEILESECKSIRLDGENNFFYLKKLQNQKYFLEMSKIPVEDKLVFNDEIDTCVLIGIKVKENAEMRFKPDIVKFATYNSRISVNKAVVEDNNGPIKSRASDTGFVGSDNEILHVHKLYIEKNQSCKNVKILNLEMQKKLQDSESHINLKLENIYITNYSGKIFSQIFGPLTACLNFKNDGAFGFLKNHFVDEYIMQLQNCEIENGMTIRYDIKHLVLQKVTATHGIDGSQNDNTKWMDTFKIQGLRSLVLSDMKGFDYKRFTGLNYLQLENMTIEQNISFDEPIRILKLKNVTADNITVTINSSIEELHIQNCSGLFEIDQLFSILRKKENEKWIIQYKNQSDDKGMYLYLEGIKFNHNFNVPQSVKTLHLKNITMLDNLVLRIDQNCENIDIEEFLGIIETPEAKLFKNATFHSKLPIFIENTRNCSDNVETTWYFENDKEIIRLPNYLRTINLMNIEQGKSLELIIGEQCKELSLISCSCDFDLSEITHLRKLTFYPTPYSDINIELSHTIHVDELDIAYNGTGKYFRWFLVKCSSVKRLTIHAWNTDCQEFEIEKIKDIGMYGCTDIEKGRIENAYNKLVPHCDQDGEYSKQELLNTIMNILIKPIFYCRMRNTLESISLFEFRLDTANAKRLKNSFPLTNISIDYRMLDAVLLSNLPNNLRKLEIASDVGILTDRMKNRAIYKYEIKTLLSEQKEIEELTISLHFFREWKNLSFLPPNLKHLQITCFVFYAYNISAVDKKLNVKKLTIHRYRSMSQVIEQNEIMLKIYLLKIYDFLSQFIEIENLDELVVENTEGVIIKHTPSKYRERIN</sequence>
<organism evidence="1 2">
    <name type="scientific">Trachipleistophora hominis</name>
    <name type="common">Microsporidian parasite</name>
    <dbReference type="NCBI Taxonomy" id="72359"/>
    <lineage>
        <taxon>Eukaryota</taxon>
        <taxon>Fungi</taxon>
        <taxon>Fungi incertae sedis</taxon>
        <taxon>Microsporidia</taxon>
        <taxon>Pleistophoridae</taxon>
        <taxon>Trachipleistophora</taxon>
    </lineage>
</organism>
<evidence type="ECO:0000313" key="2">
    <source>
        <dbReference type="Proteomes" id="UP000011185"/>
    </source>
</evidence>
<dbReference type="VEuPathDB" id="MicrosporidiaDB:THOM_1094"/>
<proteinExistence type="predicted"/>
<accession>L7JWY8</accession>
<dbReference type="OrthoDB" id="1081807at2759"/>
<reference evidence="1 2" key="1">
    <citation type="journal article" date="2012" name="PLoS Pathog.">
        <title>The genome of the obligate intracellular parasite Trachipleistophora hominis: new insights into microsporidian genome dynamics and reductive evolution.</title>
        <authorList>
            <person name="Heinz E."/>
            <person name="Williams T.A."/>
            <person name="Nakjang S."/>
            <person name="Noel C.J."/>
            <person name="Swan D.C."/>
            <person name="Goldberg A.V."/>
            <person name="Harris S.R."/>
            <person name="Weinmaier T."/>
            <person name="Markert S."/>
            <person name="Becher D."/>
            <person name="Bernhardt J."/>
            <person name="Dagan T."/>
            <person name="Hacker C."/>
            <person name="Lucocq J.M."/>
            <person name="Schweder T."/>
            <person name="Rattei T."/>
            <person name="Hall N."/>
            <person name="Hirt R.P."/>
            <person name="Embley T.M."/>
        </authorList>
    </citation>
    <scope>NUCLEOTIDE SEQUENCE [LARGE SCALE GENOMIC DNA]</scope>
</reference>